<gene>
    <name evidence="2" type="ORF">CTHT_0035540</name>
</gene>
<organism evidence="3">
    <name type="scientific">Chaetomium thermophilum (strain DSM 1495 / CBS 144.50 / IMI 039719)</name>
    <name type="common">Thermochaetoides thermophila</name>
    <dbReference type="NCBI Taxonomy" id="759272"/>
    <lineage>
        <taxon>Eukaryota</taxon>
        <taxon>Fungi</taxon>
        <taxon>Dikarya</taxon>
        <taxon>Ascomycota</taxon>
        <taxon>Pezizomycotina</taxon>
        <taxon>Sordariomycetes</taxon>
        <taxon>Sordariomycetidae</taxon>
        <taxon>Sordariales</taxon>
        <taxon>Chaetomiaceae</taxon>
        <taxon>Thermochaetoides</taxon>
    </lineage>
</organism>
<dbReference type="eggNOG" id="ENOG502RKF2">
    <property type="taxonomic scope" value="Eukaryota"/>
</dbReference>
<dbReference type="EMBL" id="GL988041">
    <property type="protein sequence ID" value="EGS21688.1"/>
    <property type="molecule type" value="Genomic_DNA"/>
</dbReference>
<dbReference type="AlphaFoldDB" id="G0S6Z0"/>
<feature type="signal peptide" evidence="1">
    <location>
        <begin position="1"/>
        <end position="20"/>
    </location>
</feature>
<dbReference type="HOGENOM" id="CLU_1760052_0_0_1"/>
<name>G0S6Z0_CHATD</name>
<dbReference type="Proteomes" id="UP000008066">
    <property type="component" value="Unassembled WGS sequence"/>
</dbReference>
<sequence length="184" mass="18988">MKFDAKSLFISCLLTGLSSAAPAADPNAQIDLPVLTLTGGIIGPTLAPIPTLIPPTCTKFVDGALVTPSCYTHTTTAPCTTLKSCPLPTKPIVCPAVIKITTISVPCSTDCCPVTPTKTVTPRACQTCITGCVIPTETITVTTGCKPTLTVNPPPTSLTVIRPTLTTIRPPLHTAVIDPILDVA</sequence>
<dbReference type="OrthoDB" id="4590349at2759"/>
<evidence type="ECO:0000313" key="2">
    <source>
        <dbReference type="EMBL" id="EGS21688.1"/>
    </source>
</evidence>
<proteinExistence type="predicted"/>
<protein>
    <submittedName>
        <fullName evidence="2">Uncharacterized protein</fullName>
    </submittedName>
</protein>
<evidence type="ECO:0000256" key="1">
    <source>
        <dbReference type="SAM" id="SignalP"/>
    </source>
</evidence>
<dbReference type="KEGG" id="cthr:CTHT_0035540"/>
<feature type="chain" id="PRO_5003409344" evidence="1">
    <location>
        <begin position="21"/>
        <end position="184"/>
    </location>
</feature>
<dbReference type="RefSeq" id="XP_006693984.1">
    <property type="nucleotide sequence ID" value="XM_006693921.1"/>
</dbReference>
<keyword evidence="3" id="KW-1185">Reference proteome</keyword>
<reference evidence="2 3" key="1">
    <citation type="journal article" date="2011" name="Cell">
        <title>Insight into structure and assembly of the nuclear pore complex by utilizing the genome of a eukaryotic thermophile.</title>
        <authorList>
            <person name="Amlacher S."/>
            <person name="Sarges P."/>
            <person name="Flemming D."/>
            <person name="van Noort V."/>
            <person name="Kunze R."/>
            <person name="Devos D.P."/>
            <person name="Arumugam M."/>
            <person name="Bork P."/>
            <person name="Hurt E."/>
        </authorList>
    </citation>
    <scope>NUCLEOTIDE SEQUENCE [LARGE SCALE GENOMIC DNA]</scope>
    <source>
        <strain evidence="3">DSM 1495 / CBS 144.50 / IMI 039719</strain>
    </source>
</reference>
<evidence type="ECO:0000313" key="3">
    <source>
        <dbReference type="Proteomes" id="UP000008066"/>
    </source>
</evidence>
<keyword evidence="1" id="KW-0732">Signal</keyword>
<accession>G0S6Z0</accession>
<dbReference type="GeneID" id="18257592"/>